<dbReference type="InterPro" id="IPR050204">
    <property type="entry name" value="AraC_XylS_family_regulators"/>
</dbReference>
<evidence type="ECO:0000256" key="2">
    <source>
        <dbReference type="ARBA" id="ARBA00023125"/>
    </source>
</evidence>
<dbReference type="GO" id="GO:0003700">
    <property type="term" value="F:DNA-binding transcription factor activity"/>
    <property type="evidence" value="ECO:0007669"/>
    <property type="project" value="InterPro"/>
</dbReference>
<comment type="caution">
    <text evidence="5">The sequence shown here is derived from an EMBL/GenBank/DDBJ whole genome shotgun (WGS) entry which is preliminary data.</text>
</comment>
<name>A0A495IFH3_9MICO</name>
<dbReference type="SUPFAM" id="SSF46689">
    <property type="entry name" value="Homeodomain-like"/>
    <property type="match status" value="2"/>
</dbReference>
<dbReference type="Proteomes" id="UP000280008">
    <property type="component" value="Unassembled WGS sequence"/>
</dbReference>
<evidence type="ECO:0000259" key="4">
    <source>
        <dbReference type="PROSITE" id="PS01124"/>
    </source>
</evidence>
<evidence type="ECO:0000256" key="1">
    <source>
        <dbReference type="ARBA" id="ARBA00023015"/>
    </source>
</evidence>
<dbReference type="SMART" id="SM00342">
    <property type="entry name" value="HTH_ARAC"/>
    <property type="match status" value="1"/>
</dbReference>
<gene>
    <name evidence="5" type="ORF">C8E83_1901</name>
</gene>
<dbReference type="PANTHER" id="PTHR46796">
    <property type="entry name" value="HTH-TYPE TRANSCRIPTIONAL ACTIVATOR RHAS-RELATED"/>
    <property type="match status" value="1"/>
</dbReference>
<reference evidence="5 6" key="1">
    <citation type="submission" date="2018-10" db="EMBL/GenBank/DDBJ databases">
        <title>Sequencing the genomes of 1000 actinobacteria strains.</title>
        <authorList>
            <person name="Klenk H.-P."/>
        </authorList>
    </citation>
    <scope>NUCLEOTIDE SEQUENCE [LARGE SCALE GENOMIC DNA]</scope>
    <source>
        <strain evidence="5 6">DSM 17894</strain>
    </source>
</reference>
<proteinExistence type="predicted"/>
<keyword evidence="3" id="KW-0804">Transcription</keyword>
<evidence type="ECO:0000313" key="5">
    <source>
        <dbReference type="EMBL" id="RKR74772.1"/>
    </source>
</evidence>
<dbReference type="Gene3D" id="1.10.10.60">
    <property type="entry name" value="Homeodomain-like"/>
    <property type="match status" value="1"/>
</dbReference>
<dbReference type="Pfam" id="PF12833">
    <property type="entry name" value="HTH_18"/>
    <property type="match status" value="1"/>
</dbReference>
<protein>
    <submittedName>
        <fullName evidence="5">AraC-like DNA-binding protein</fullName>
    </submittedName>
</protein>
<dbReference type="AlphaFoldDB" id="A0A495IFH3"/>
<evidence type="ECO:0000313" key="6">
    <source>
        <dbReference type="Proteomes" id="UP000280008"/>
    </source>
</evidence>
<keyword evidence="6" id="KW-1185">Reference proteome</keyword>
<dbReference type="GO" id="GO:0043565">
    <property type="term" value="F:sequence-specific DNA binding"/>
    <property type="evidence" value="ECO:0007669"/>
    <property type="project" value="InterPro"/>
</dbReference>
<keyword evidence="1" id="KW-0805">Transcription regulation</keyword>
<sequence length="312" mass="34220">MHEVLVDSARQTRDVGEAEEAIGRIYSKVRFRSTAEPFQYRQRIQGDDRAAIGRFSVTSPTDLTIDVDGLFAVGICSGGNYQATCHGVPVDVRQPFLLEPGTARSVSDHHRLTIVNLALPALTSFWGDDTGGCALRVGSAAPVSREMGRHWKKAVEHTLGVFSTPELLDNVLIRRASTDLLFATAIAAFGIESISTRPSLHDGLSLPSAVRRAMRYMDDNAHNPIGVEEIAEAARLSVRGLQGAFRRAAGITPLEYLRTVRLAQAHHELRAADPRTTTVTDVAHRWGFSNVTRFSNLYRGTYAESPRDALTK</sequence>
<accession>A0A495IFH3</accession>
<dbReference type="PROSITE" id="PS01124">
    <property type="entry name" value="HTH_ARAC_FAMILY_2"/>
    <property type="match status" value="1"/>
</dbReference>
<dbReference type="InterPro" id="IPR009057">
    <property type="entry name" value="Homeodomain-like_sf"/>
</dbReference>
<dbReference type="EMBL" id="RBKS01000001">
    <property type="protein sequence ID" value="RKR74772.1"/>
    <property type="molecule type" value="Genomic_DNA"/>
</dbReference>
<feature type="domain" description="HTH araC/xylS-type" evidence="4">
    <location>
        <begin position="211"/>
        <end position="312"/>
    </location>
</feature>
<organism evidence="5 6">
    <name type="scientific">Frondihabitans australicus</name>
    <dbReference type="NCBI Taxonomy" id="386892"/>
    <lineage>
        <taxon>Bacteria</taxon>
        <taxon>Bacillati</taxon>
        <taxon>Actinomycetota</taxon>
        <taxon>Actinomycetes</taxon>
        <taxon>Micrococcales</taxon>
        <taxon>Microbacteriaceae</taxon>
        <taxon>Frondihabitans</taxon>
    </lineage>
</organism>
<keyword evidence="2 5" id="KW-0238">DNA-binding</keyword>
<evidence type="ECO:0000256" key="3">
    <source>
        <dbReference type="ARBA" id="ARBA00023163"/>
    </source>
</evidence>
<dbReference type="InterPro" id="IPR018060">
    <property type="entry name" value="HTH_AraC"/>
</dbReference>